<keyword evidence="2" id="KW-1003">Cell membrane</keyword>
<feature type="transmembrane region" description="Helical" evidence="6">
    <location>
        <begin position="135"/>
        <end position="153"/>
    </location>
</feature>
<organism evidence="7 8">
    <name type="scientific">Bifidobacterium callitrichidarum</name>
    <dbReference type="NCBI Taxonomy" id="2052941"/>
    <lineage>
        <taxon>Bacteria</taxon>
        <taxon>Bacillati</taxon>
        <taxon>Actinomycetota</taxon>
        <taxon>Actinomycetes</taxon>
        <taxon>Bifidobacteriales</taxon>
        <taxon>Bifidobacteriaceae</taxon>
        <taxon>Bifidobacterium</taxon>
    </lineage>
</organism>
<evidence type="ECO:0000256" key="2">
    <source>
        <dbReference type="ARBA" id="ARBA00022475"/>
    </source>
</evidence>
<comment type="caution">
    <text evidence="7">The sequence shown here is derived from an EMBL/GenBank/DDBJ whole genome shotgun (WGS) entry which is preliminary data.</text>
</comment>
<evidence type="ECO:0000313" key="8">
    <source>
        <dbReference type="Proteomes" id="UP000245876"/>
    </source>
</evidence>
<gene>
    <name evidence="7" type="ORF">DF196_11375</name>
</gene>
<dbReference type="GO" id="GO:0015171">
    <property type="term" value="F:amino acid transmembrane transporter activity"/>
    <property type="evidence" value="ECO:0007669"/>
    <property type="project" value="TreeGrafter"/>
</dbReference>
<dbReference type="InterPro" id="IPR001123">
    <property type="entry name" value="LeuE-type"/>
</dbReference>
<dbReference type="PANTHER" id="PTHR30086:SF20">
    <property type="entry name" value="ARGININE EXPORTER PROTEIN ARGO-RELATED"/>
    <property type="match status" value="1"/>
</dbReference>
<accession>A0A2U2N1S9</accession>
<dbReference type="Pfam" id="PF01810">
    <property type="entry name" value="LysE"/>
    <property type="match status" value="1"/>
</dbReference>
<dbReference type="PANTHER" id="PTHR30086">
    <property type="entry name" value="ARGININE EXPORTER PROTEIN ARGO"/>
    <property type="match status" value="1"/>
</dbReference>
<reference evidence="7 8" key="1">
    <citation type="journal article" date="2018" name="Int. J. Syst. Evol. Microbiol.">
        <title>Bifidobacterium callitrichidarum sp. nov. from the faeces of the emperor tamarin (Saguinus imperator).</title>
        <authorList>
            <person name="Modesto M."/>
            <person name="Michelini S."/>
            <person name="Sansosti M.C."/>
            <person name="De Filippo C."/>
            <person name="Cavalieri D."/>
            <person name="Qvirist L."/>
            <person name="Andlid T."/>
            <person name="Spiezio C."/>
            <person name="Sandri C."/>
            <person name="Pascarelli S."/>
            <person name="Sgorbati B."/>
            <person name="Mattarelli P."/>
        </authorList>
    </citation>
    <scope>NUCLEOTIDE SEQUENCE [LARGE SCALE GENOMIC DNA]</scope>
    <source>
        <strain evidence="7 8">TRI 5</strain>
    </source>
</reference>
<dbReference type="PIRSF" id="PIRSF006324">
    <property type="entry name" value="LeuE"/>
    <property type="match status" value="1"/>
</dbReference>
<evidence type="ECO:0000256" key="5">
    <source>
        <dbReference type="ARBA" id="ARBA00023136"/>
    </source>
</evidence>
<dbReference type="RefSeq" id="WP_109057917.1">
    <property type="nucleotide sequence ID" value="NZ_QFFM01000030.1"/>
</dbReference>
<comment type="subcellular location">
    <subcellularLocation>
        <location evidence="1">Cell membrane</location>
        <topology evidence="1">Multi-pass membrane protein</topology>
    </subcellularLocation>
</comment>
<dbReference type="Proteomes" id="UP000245876">
    <property type="component" value="Unassembled WGS sequence"/>
</dbReference>
<dbReference type="OrthoDB" id="9784202at2"/>
<feature type="transmembrane region" description="Helical" evidence="6">
    <location>
        <begin position="41"/>
        <end position="69"/>
    </location>
</feature>
<keyword evidence="8" id="KW-1185">Reference proteome</keyword>
<name>A0A2U2N1S9_9BIFI</name>
<keyword evidence="3 6" id="KW-0812">Transmembrane</keyword>
<keyword evidence="4 6" id="KW-1133">Transmembrane helix</keyword>
<feature type="transmembrane region" description="Helical" evidence="6">
    <location>
        <begin position="75"/>
        <end position="92"/>
    </location>
</feature>
<feature type="transmembrane region" description="Helical" evidence="6">
    <location>
        <begin position="199"/>
        <end position="220"/>
    </location>
</feature>
<evidence type="ECO:0000256" key="4">
    <source>
        <dbReference type="ARBA" id="ARBA00022989"/>
    </source>
</evidence>
<protein>
    <submittedName>
        <fullName evidence="7">LysE family translocator</fullName>
    </submittedName>
</protein>
<evidence type="ECO:0000256" key="6">
    <source>
        <dbReference type="SAM" id="Phobius"/>
    </source>
</evidence>
<dbReference type="GO" id="GO:0005886">
    <property type="term" value="C:plasma membrane"/>
    <property type="evidence" value="ECO:0007669"/>
    <property type="project" value="UniProtKB-SubCell"/>
</dbReference>
<keyword evidence="5 6" id="KW-0472">Membrane</keyword>
<feature type="transmembrane region" description="Helical" evidence="6">
    <location>
        <begin position="6"/>
        <end position="29"/>
    </location>
</feature>
<evidence type="ECO:0000256" key="3">
    <source>
        <dbReference type="ARBA" id="ARBA00022692"/>
    </source>
</evidence>
<feature type="transmembrane region" description="Helical" evidence="6">
    <location>
        <begin position="165"/>
        <end position="187"/>
    </location>
</feature>
<evidence type="ECO:0000313" key="7">
    <source>
        <dbReference type="EMBL" id="PWG63018.1"/>
    </source>
</evidence>
<sequence length="226" mass="24060">MTYAQALLGFALVAGSMALLPGLDMMMVVNETINTTRRRGIAAACGISFGVLVWAVAAAVGLAAIINALPVAYDAIRLLGGLYLLYLAVSLVRKPKDERKAEQSQERASQLAPTEASDSRFPIVSSFVRGFLTDLFNPKIGVFYIAVIPQFLVPGVDHLQMGVSLGLIHFVESMTVLITLACMAAFFAGRLKSGRSRRILSLVSAGIMAILGGVTITEAVRSRLTA</sequence>
<proteinExistence type="predicted"/>
<dbReference type="AlphaFoldDB" id="A0A2U2N1S9"/>
<dbReference type="EMBL" id="QFFM01000030">
    <property type="protein sequence ID" value="PWG63018.1"/>
    <property type="molecule type" value="Genomic_DNA"/>
</dbReference>
<evidence type="ECO:0000256" key="1">
    <source>
        <dbReference type="ARBA" id="ARBA00004651"/>
    </source>
</evidence>